<feature type="domain" description="PH" evidence="3">
    <location>
        <begin position="716"/>
        <end position="825"/>
    </location>
</feature>
<dbReference type="InterPro" id="IPR011993">
    <property type="entry name" value="PH-like_dom_sf"/>
</dbReference>
<evidence type="ECO:0000259" key="4">
    <source>
        <dbReference type="PROSITE" id="PS50010"/>
    </source>
</evidence>
<dbReference type="InterPro" id="IPR000219">
    <property type="entry name" value="DH_dom"/>
</dbReference>
<dbReference type="SUPFAM" id="SSF50729">
    <property type="entry name" value="PH domain-like"/>
    <property type="match status" value="1"/>
</dbReference>
<dbReference type="OrthoDB" id="2272012at2759"/>
<dbReference type="PROSITE" id="PS50003">
    <property type="entry name" value="PH_DOMAIN"/>
    <property type="match status" value="1"/>
</dbReference>
<dbReference type="Pfam" id="PF00621">
    <property type="entry name" value="RhoGEF"/>
    <property type="match status" value="2"/>
</dbReference>
<feature type="domain" description="CNH" evidence="5">
    <location>
        <begin position="865"/>
        <end position="1183"/>
    </location>
</feature>
<feature type="domain" description="DH" evidence="4">
    <location>
        <begin position="245"/>
        <end position="429"/>
    </location>
</feature>
<dbReference type="PROSITE" id="PS50219">
    <property type="entry name" value="CNH"/>
    <property type="match status" value="1"/>
</dbReference>
<dbReference type="InterPro" id="IPR001849">
    <property type="entry name" value="PH_domain"/>
</dbReference>
<dbReference type="InterPro" id="IPR035899">
    <property type="entry name" value="DBL_dom_sf"/>
</dbReference>
<evidence type="ECO:0000313" key="6">
    <source>
        <dbReference type="EMBL" id="KIJ95833.1"/>
    </source>
</evidence>
<dbReference type="SMART" id="SM00233">
    <property type="entry name" value="PH"/>
    <property type="match status" value="1"/>
</dbReference>
<evidence type="ECO:0008006" key="8">
    <source>
        <dbReference type="Google" id="ProtNLM"/>
    </source>
</evidence>
<dbReference type="EMBL" id="KN838741">
    <property type="protein sequence ID" value="KIJ95833.1"/>
    <property type="molecule type" value="Genomic_DNA"/>
</dbReference>
<dbReference type="Pfam" id="PF00780">
    <property type="entry name" value="CNH"/>
    <property type="match status" value="1"/>
</dbReference>
<dbReference type="HOGENOM" id="CLU_001251_1_0_1"/>
<dbReference type="AlphaFoldDB" id="A0A0C9X3L5"/>
<dbReference type="PANTHER" id="PTHR46572:SF1">
    <property type="entry name" value="RHO1 GUANINE NUCLEOTIDE EXCHANGE FACTOR TUS1"/>
    <property type="match status" value="1"/>
</dbReference>
<dbReference type="GO" id="GO:0005085">
    <property type="term" value="F:guanyl-nucleotide exchange factor activity"/>
    <property type="evidence" value="ECO:0007669"/>
    <property type="project" value="UniProtKB-KW"/>
</dbReference>
<evidence type="ECO:0000313" key="7">
    <source>
        <dbReference type="Proteomes" id="UP000054477"/>
    </source>
</evidence>
<dbReference type="STRING" id="1095629.A0A0C9X3L5"/>
<keyword evidence="7" id="KW-1185">Reference proteome</keyword>
<reference evidence="7" key="2">
    <citation type="submission" date="2015-01" db="EMBL/GenBank/DDBJ databases">
        <title>Evolutionary Origins and Diversification of the Mycorrhizal Mutualists.</title>
        <authorList>
            <consortium name="DOE Joint Genome Institute"/>
            <consortium name="Mycorrhizal Genomics Consortium"/>
            <person name="Kohler A."/>
            <person name="Kuo A."/>
            <person name="Nagy L.G."/>
            <person name="Floudas D."/>
            <person name="Copeland A."/>
            <person name="Barry K.W."/>
            <person name="Cichocki N."/>
            <person name="Veneault-Fourrey C."/>
            <person name="LaButti K."/>
            <person name="Lindquist E.A."/>
            <person name="Lipzen A."/>
            <person name="Lundell T."/>
            <person name="Morin E."/>
            <person name="Murat C."/>
            <person name="Riley R."/>
            <person name="Ohm R."/>
            <person name="Sun H."/>
            <person name="Tunlid A."/>
            <person name="Henrissat B."/>
            <person name="Grigoriev I.V."/>
            <person name="Hibbett D.S."/>
            <person name="Martin F."/>
        </authorList>
    </citation>
    <scope>NUCLEOTIDE SEQUENCE [LARGE SCALE GENOMIC DNA]</scope>
    <source>
        <strain evidence="7">LaAM-08-1</strain>
    </source>
</reference>
<evidence type="ECO:0000259" key="3">
    <source>
        <dbReference type="PROSITE" id="PS50003"/>
    </source>
</evidence>
<dbReference type="Proteomes" id="UP000054477">
    <property type="component" value="Unassembled WGS sequence"/>
</dbReference>
<dbReference type="Gene3D" id="1.20.900.10">
    <property type="entry name" value="Dbl homology (DH) domain"/>
    <property type="match status" value="2"/>
</dbReference>
<dbReference type="PROSITE" id="PS50010">
    <property type="entry name" value="DH_2"/>
    <property type="match status" value="2"/>
</dbReference>
<gene>
    <name evidence="6" type="ORF">K443DRAFT_134317</name>
</gene>
<feature type="domain" description="DH" evidence="4">
    <location>
        <begin position="468"/>
        <end position="681"/>
    </location>
</feature>
<dbReference type="CDD" id="cd00821">
    <property type="entry name" value="PH"/>
    <property type="match status" value="1"/>
</dbReference>
<evidence type="ECO:0000256" key="1">
    <source>
        <dbReference type="ARBA" id="ARBA00022658"/>
    </source>
</evidence>
<reference evidence="6 7" key="1">
    <citation type="submission" date="2014-04" db="EMBL/GenBank/DDBJ databases">
        <authorList>
            <consortium name="DOE Joint Genome Institute"/>
            <person name="Kuo A."/>
            <person name="Kohler A."/>
            <person name="Nagy L.G."/>
            <person name="Floudas D."/>
            <person name="Copeland A."/>
            <person name="Barry K.W."/>
            <person name="Cichocki N."/>
            <person name="Veneault-Fourrey C."/>
            <person name="LaButti K."/>
            <person name="Lindquist E.A."/>
            <person name="Lipzen A."/>
            <person name="Lundell T."/>
            <person name="Morin E."/>
            <person name="Murat C."/>
            <person name="Sun H."/>
            <person name="Tunlid A."/>
            <person name="Henrissat B."/>
            <person name="Grigoriev I.V."/>
            <person name="Hibbett D.S."/>
            <person name="Martin F."/>
            <person name="Nordberg H.P."/>
            <person name="Cantor M.N."/>
            <person name="Hua S.X."/>
        </authorList>
    </citation>
    <scope>NUCLEOTIDE SEQUENCE [LARGE SCALE GENOMIC DNA]</scope>
    <source>
        <strain evidence="6 7">LaAM-08-1</strain>
    </source>
</reference>
<sequence length="1255" mass="143170">MVPHDEPFTAYLPTGTPSPNPEFGTSQDDTLNHCAPETSGHLNPHNCFCAVANKYWCEYDAHAPRFIDMAYVSNVVSVLRDKMPCGTQTKGSIRYPEAFTGRDIVTAIQSFIPQNLCNAPHLAALQISRSLHSQTLFRNLECDNPILQDSTQDLYAFLPEDRAYRRRTESKHLQRPSGVISMLTRCYSPTCEAGSGGRCYAPRCPWKGLAQLSNDSAESDAVEPEELEDIIPGKALRTLSENEFDRQRIIHKLIKNEERYIRDLDILLSVFLDPLYEAFTLSAFESLPNHIVELGNSHRRLLSALYPRRREDNSNQSIGDILLEASCEFRSVYPTYLGFLPSAEEKVTREMEENPDFRLFIEKCDRTILKRLERPLRLSFYQYLRRPMDHLKTYRLYLDALLSLPPNLDGTDVRVREAQTSLSTVHEIAVVHYFQASGSPPSKCRYIWDWDALVSQGVKEGIGKRETDRQRIIFELIHSEMHLVKDLDKVEGLYITPLRTANPPIIPPPCLDQFIKDVFGNYEEVLGYHRKILSQLFEAQKREHPLLNISSISAPFLSLFGEFREAYMEYIPTHIHAKWKIEREMDVNPSFRAFVDDRMRHPDAGRLCMQTFLNRPIGRLIKVEIVFRRLEEETLGLERETETGAVQDFDSDDVVQVSEDVADLLRIIKNMRSVGKAVEPLVQAAKEKVELERYDVGLVFSREGSVNLELLDDERRLIYQGKLFRAPTEWSGWREYHVVLFDHYLVITRPKVKHWVTKYHVQYRAAAIPPVISEEPHIPPDISQNSHVYPFTIQTRGSRGGCWTLYAEFSWVREEWKTKLEEAVKLRRVGGEGRVFEMRMIFGDGVVFEHGQGQGKGELDDSERAGSVSCSPPFDCNGQQLLAVGCMQGIWVGSPDGRFPMRRVLDVKTVKQCKVLQDLGVFLVLADKSLLAYRLDILVQLSSPTAAAQSQPHPQKVSLREVQCFTSGILEGRTVVVYLTKKGIDSIVHVVEPAVDKINERSNVVTPKTATGLSRILGVGRTKPSQWFQSYKTFCVPFAALDVQFLELRGKLAIQLERHFYILDLIPSSRAVLIPQLTEDLGTAWSRRCASARPIAVFWYAEEYLICFDEFGLFLDQDGCPSQSRERNIIEWEGAAKRAVLRPPYIILFDSTFVEVRDLETGGLVQVLTGAGVECIWAECDLPGRASETCLHVAINAERSMFEDVRLEGSEGRVEQRIFELWGVRLFMNISRTYRVFDYHRTCVELGTCPLSVGS</sequence>
<dbReference type="Gene3D" id="2.30.29.30">
    <property type="entry name" value="Pleckstrin-homology domain (PH domain)/Phosphotyrosine-binding domain (PTB)"/>
    <property type="match status" value="1"/>
</dbReference>
<feature type="region of interest" description="Disordered" evidence="2">
    <location>
        <begin position="1"/>
        <end position="31"/>
    </location>
</feature>
<accession>A0A0C9X3L5</accession>
<organism evidence="6 7">
    <name type="scientific">Laccaria amethystina LaAM-08-1</name>
    <dbReference type="NCBI Taxonomy" id="1095629"/>
    <lineage>
        <taxon>Eukaryota</taxon>
        <taxon>Fungi</taxon>
        <taxon>Dikarya</taxon>
        <taxon>Basidiomycota</taxon>
        <taxon>Agaricomycotina</taxon>
        <taxon>Agaricomycetes</taxon>
        <taxon>Agaricomycetidae</taxon>
        <taxon>Agaricales</taxon>
        <taxon>Agaricineae</taxon>
        <taxon>Hydnangiaceae</taxon>
        <taxon>Laccaria</taxon>
    </lineage>
</organism>
<dbReference type="SMART" id="SM00036">
    <property type="entry name" value="CNH"/>
    <property type="match status" value="1"/>
</dbReference>
<name>A0A0C9X3L5_9AGAR</name>
<dbReference type="SMART" id="SM00325">
    <property type="entry name" value="RhoGEF"/>
    <property type="match status" value="2"/>
</dbReference>
<protein>
    <recommendedName>
        <fullName evidence="8">Dbl homology domain-containing protein</fullName>
    </recommendedName>
</protein>
<dbReference type="SUPFAM" id="SSF48065">
    <property type="entry name" value="DBL homology domain (DH-domain)"/>
    <property type="match status" value="2"/>
</dbReference>
<evidence type="ECO:0000259" key="5">
    <source>
        <dbReference type="PROSITE" id="PS50219"/>
    </source>
</evidence>
<proteinExistence type="predicted"/>
<dbReference type="InterPro" id="IPR052233">
    <property type="entry name" value="Rho-type_GEFs"/>
</dbReference>
<keyword evidence="1" id="KW-0344">Guanine-nucleotide releasing factor</keyword>
<dbReference type="PANTHER" id="PTHR46572">
    <property type="entry name" value="RHO1 GDP-GTP EXCHANGE PROTEIN 1-RELATED"/>
    <property type="match status" value="1"/>
</dbReference>
<evidence type="ECO:0000256" key="2">
    <source>
        <dbReference type="SAM" id="MobiDB-lite"/>
    </source>
</evidence>
<dbReference type="InterPro" id="IPR001180">
    <property type="entry name" value="CNH_dom"/>
</dbReference>